<evidence type="ECO:0000256" key="1">
    <source>
        <dbReference type="SAM" id="MobiDB-lite"/>
    </source>
</evidence>
<reference evidence="2 3" key="1">
    <citation type="submission" date="2020-02" db="EMBL/GenBank/DDBJ databases">
        <title>Whole Genome Shotgun Sequence of Streptomyces sp. strain CWH03.</title>
        <authorList>
            <person name="Dohra H."/>
            <person name="Kodani S."/>
            <person name="Yamamura H."/>
        </authorList>
    </citation>
    <scope>NUCLEOTIDE SEQUENCE [LARGE SCALE GENOMIC DNA]</scope>
    <source>
        <strain evidence="2 3">CWH03</strain>
    </source>
</reference>
<evidence type="ECO:0000313" key="3">
    <source>
        <dbReference type="Proteomes" id="UP000484988"/>
    </source>
</evidence>
<dbReference type="Proteomes" id="UP000484988">
    <property type="component" value="Unassembled WGS sequence"/>
</dbReference>
<evidence type="ECO:0000313" key="2">
    <source>
        <dbReference type="EMBL" id="GFH38696.1"/>
    </source>
</evidence>
<proteinExistence type="predicted"/>
<feature type="compositionally biased region" description="Low complexity" evidence="1">
    <location>
        <begin position="85"/>
        <end position="97"/>
    </location>
</feature>
<accession>A0A6A0B0Q0</accession>
<dbReference type="EMBL" id="BLLG01000019">
    <property type="protein sequence ID" value="GFH38696.1"/>
    <property type="molecule type" value="Genomic_DNA"/>
</dbReference>
<comment type="caution">
    <text evidence="2">The sequence shown here is derived from an EMBL/GenBank/DDBJ whole genome shotgun (WGS) entry which is preliminary data.</text>
</comment>
<gene>
    <name evidence="2" type="ORF">SCWH03_49440</name>
</gene>
<sequence>MVWQGQDGRHRAYPFGILARQAGRVGQRRWPPTLPGFGAQALTGPAGDALQQTLARWGASAVRGHDAIAPPATCPGGARGPGRPRGPARSARCAVEQ</sequence>
<organism evidence="2 3">
    <name type="scientific">Streptomyces pacificus</name>
    <dbReference type="NCBI Taxonomy" id="2705029"/>
    <lineage>
        <taxon>Bacteria</taxon>
        <taxon>Bacillati</taxon>
        <taxon>Actinomycetota</taxon>
        <taxon>Actinomycetes</taxon>
        <taxon>Kitasatosporales</taxon>
        <taxon>Streptomycetaceae</taxon>
        <taxon>Streptomyces</taxon>
    </lineage>
</organism>
<name>A0A6A0B0Q0_9ACTN</name>
<feature type="region of interest" description="Disordered" evidence="1">
    <location>
        <begin position="66"/>
        <end position="97"/>
    </location>
</feature>
<keyword evidence="3" id="KW-1185">Reference proteome</keyword>
<protein>
    <submittedName>
        <fullName evidence="2">Uncharacterized protein</fullName>
    </submittedName>
</protein>
<dbReference type="AlphaFoldDB" id="A0A6A0B0Q0"/>